<sequence length="580" mass="65832">MRIVTFTKRGAKMGYQALYRVWRPQRFEDLVGQQMITQTLKNAISTGQTSHAYLFTGPRGTGKTSAAKIFAKALNCHHQQNGEPCNECEICRAITEGRLNDVIEIDAASNNSVDEVRDIRDKVKYAPTQADYKVYIIDEVHMLSGGAFNALLKTLEEPPENVVFILATTEPHKIPATIISRTQRFDFRRIDMRDIYERMEYILKQKNLKYEEPALKVIAKAASGGMRDALSILDQVLSFGGGEATLQNALLVTGSVTQEKLKNYLQKIFAQQTAQALDELRLILEEGKDANRFIEDVIDYYRNLLIFKTAPEMLAKEELSEDVKSLAENASTKVLYEAIDILNQQQQNMRFSTHTDVYLEVLTIKLTQLKSLDSEPVTTEAGQTIKKLQEQLQSLQQQFEKFKSAADSRKDENTQNKISTKNKVQHRNVPKVDLKKVYPVLTNATRDSLVQLKSIWGDLMTMLSVTQRAMMNITQPVAASESGVIVSFKYDFLCKKAMSDEELIDALNNGLERLVGGKMTLVFITQTQWPEMRKKYLVEHKDELENGKEEKKDAVRSQKDAVVTEAEKMFGKDVVEVKED</sequence>
<keyword evidence="8" id="KW-0862">Zinc</keyword>
<keyword evidence="10" id="KW-0239">DNA-directed DNA polymerase</keyword>
<comment type="catalytic activity">
    <reaction evidence="11">
        <text>DNA(n) + a 2'-deoxyribonucleoside 5'-triphosphate = DNA(n+1) + diphosphate</text>
        <dbReference type="Rhea" id="RHEA:22508"/>
        <dbReference type="Rhea" id="RHEA-COMP:17339"/>
        <dbReference type="Rhea" id="RHEA-COMP:17340"/>
        <dbReference type="ChEBI" id="CHEBI:33019"/>
        <dbReference type="ChEBI" id="CHEBI:61560"/>
        <dbReference type="ChEBI" id="CHEBI:173112"/>
        <dbReference type="EC" id="2.7.7.7"/>
    </reaction>
</comment>
<evidence type="ECO:0000256" key="11">
    <source>
        <dbReference type="ARBA" id="ARBA00049244"/>
    </source>
</evidence>
<keyword evidence="5" id="KW-0235">DNA replication</keyword>
<dbReference type="PATRIC" id="fig|1423725.3.peg.1424"/>
<dbReference type="InterPro" id="IPR012763">
    <property type="entry name" value="DNA_pol_III_sug/sutau_N"/>
</dbReference>
<dbReference type="NCBIfam" id="TIGR02397">
    <property type="entry name" value="dnaX_nterm"/>
    <property type="match status" value="1"/>
</dbReference>
<dbReference type="InterPro" id="IPR001270">
    <property type="entry name" value="ClpA/B"/>
</dbReference>
<dbReference type="Gene3D" id="1.10.8.60">
    <property type="match status" value="1"/>
</dbReference>
<accession>A0A0R2CWE1</accession>
<keyword evidence="7" id="KW-0547">Nucleotide-binding</keyword>
<dbReference type="FunFam" id="3.40.50.300:FF:000014">
    <property type="entry name" value="DNA polymerase III subunit gamma/tau"/>
    <property type="match status" value="1"/>
</dbReference>
<evidence type="ECO:0000256" key="2">
    <source>
        <dbReference type="ARBA" id="ARBA00012417"/>
    </source>
</evidence>
<dbReference type="NCBIfam" id="NF004046">
    <property type="entry name" value="PRK05563.1"/>
    <property type="match status" value="1"/>
</dbReference>
<keyword evidence="3" id="KW-0808">Transferase</keyword>
<dbReference type="EMBL" id="AYZD01000018">
    <property type="protein sequence ID" value="KRM95904.1"/>
    <property type="molecule type" value="Genomic_DNA"/>
</dbReference>
<comment type="caution">
    <text evidence="14">The sequence shown here is derived from an EMBL/GenBank/DDBJ whole genome shotgun (WGS) entry which is preliminary data.</text>
</comment>
<dbReference type="STRING" id="1423725.FC19_GL001383"/>
<evidence type="ECO:0000256" key="1">
    <source>
        <dbReference type="ARBA" id="ARBA00006360"/>
    </source>
</evidence>
<dbReference type="Proteomes" id="UP000051015">
    <property type="component" value="Unassembled WGS sequence"/>
</dbReference>
<reference evidence="14 15" key="1">
    <citation type="journal article" date="2015" name="Genome Announc.">
        <title>Expanding the biotechnology potential of lactobacilli through comparative genomics of 213 strains and associated genera.</title>
        <authorList>
            <person name="Sun Z."/>
            <person name="Harris H.M."/>
            <person name="McCann A."/>
            <person name="Guo C."/>
            <person name="Argimon S."/>
            <person name="Zhang W."/>
            <person name="Yang X."/>
            <person name="Jeffery I.B."/>
            <person name="Cooney J.C."/>
            <person name="Kagawa T.F."/>
            <person name="Liu W."/>
            <person name="Song Y."/>
            <person name="Salvetti E."/>
            <person name="Wrobel A."/>
            <person name="Rasinkangas P."/>
            <person name="Parkhill J."/>
            <person name="Rea M.C."/>
            <person name="O'Sullivan O."/>
            <person name="Ritari J."/>
            <person name="Douillard F.P."/>
            <person name="Paul Ross R."/>
            <person name="Yang R."/>
            <person name="Briner A.E."/>
            <person name="Felis G.E."/>
            <person name="de Vos W.M."/>
            <person name="Barrangou R."/>
            <person name="Klaenhammer T.R."/>
            <person name="Caufield P.W."/>
            <person name="Cui Y."/>
            <person name="Zhang H."/>
            <person name="O'Toole P.W."/>
        </authorList>
    </citation>
    <scope>NUCLEOTIDE SEQUENCE [LARGE SCALE GENOMIC DNA]</scope>
    <source>
        <strain evidence="14 15">DSM 21051</strain>
    </source>
</reference>
<dbReference type="Pfam" id="PF13177">
    <property type="entry name" value="DNA_pol3_delta2"/>
    <property type="match status" value="1"/>
</dbReference>
<dbReference type="Pfam" id="PF22608">
    <property type="entry name" value="DNAX_ATPase_lid"/>
    <property type="match status" value="1"/>
</dbReference>
<evidence type="ECO:0000256" key="8">
    <source>
        <dbReference type="ARBA" id="ARBA00022833"/>
    </source>
</evidence>
<proteinExistence type="inferred from homology"/>
<dbReference type="PANTHER" id="PTHR11669">
    <property type="entry name" value="REPLICATION FACTOR C / DNA POLYMERASE III GAMMA-TAU SUBUNIT"/>
    <property type="match status" value="1"/>
</dbReference>
<dbReference type="Gene3D" id="1.20.272.10">
    <property type="match status" value="1"/>
</dbReference>
<evidence type="ECO:0000259" key="13">
    <source>
        <dbReference type="SMART" id="SM00382"/>
    </source>
</evidence>
<dbReference type="GO" id="GO:0006261">
    <property type="term" value="P:DNA-templated DNA replication"/>
    <property type="evidence" value="ECO:0007669"/>
    <property type="project" value="TreeGrafter"/>
</dbReference>
<evidence type="ECO:0000313" key="14">
    <source>
        <dbReference type="EMBL" id="KRM95904.1"/>
    </source>
</evidence>
<evidence type="ECO:0000256" key="3">
    <source>
        <dbReference type="ARBA" id="ARBA00022679"/>
    </source>
</evidence>
<dbReference type="InterPro" id="IPR008921">
    <property type="entry name" value="DNA_pol3_clamp-load_cplx_C"/>
</dbReference>
<dbReference type="GO" id="GO:0005524">
    <property type="term" value="F:ATP binding"/>
    <property type="evidence" value="ECO:0007669"/>
    <property type="project" value="UniProtKB-KW"/>
</dbReference>
<organism evidence="14 15">
    <name type="scientific">Liquorilactobacillus aquaticus DSM 21051</name>
    <dbReference type="NCBI Taxonomy" id="1423725"/>
    <lineage>
        <taxon>Bacteria</taxon>
        <taxon>Bacillati</taxon>
        <taxon>Bacillota</taxon>
        <taxon>Bacilli</taxon>
        <taxon>Lactobacillales</taxon>
        <taxon>Lactobacillaceae</taxon>
        <taxon>Liquorilactobacillus</taxon>
    </lineage>
</organism>
<dbReference type="InterPro" id="IPR022754">
    <property type="entry name" value="DNA_pol_III_gamma-3"/>
</dbReference>
<evidence type="ECO:0000256" key="7">
    <source>
        <dbReference type="ARBA" id="ARBA00022741"/>
    </source>
</evidence>
<dbReference type="FunFam" id="1.10.8.60:FF:000013">
    <property type="entry name" value="DNA polymerase III subunit gamma/tau"/>
    <property type="match status" value="1"/>
</dbReference>
<evidence type="ECO:0000256" key="9">
    <source>
        <dbReference type="ARBA" id="ARBA00022840"/>
    </source>
</evidence>
<comment type="similarity">
    <text evidence="1">Belongs to the DnaX/STICHEL family.</text>
</comment>
<dbReference type="GO" id="GO:0003887">
    <property type="term" value="F:DNA-directed DNA polymerase activity"/>
    <property type="evidence" value="ECO:0007669"/>
    <property type="project" value="UniProtKB-KW"/>
</dbReference>
<dbReference type="PRINTS" id="PR00300">
    <property type="entry name" value="CLPPROTEASEA"/>
</dbReference>
<dbReference type="CDD" id="cd18137">
    <property type="entry name" value="HLD_clamp_pol_III_gamma_tau"/>
    <property type="match status" value="1"/>
</dbReference>
<dbReference type="EC" id="2.7.7.7" evidence="2"/>
<protein>
    <recommendedName>
        <fullName evidence="2">DNA-directed DNA polymerase</fullName>
        <ecNumber evidence="2">2.7.7.7</ecNumber>
    </recommendedName>
</protein>
<dbReference type="PANTHER" id="PTHR11669:SF0">
    <property type="entry name" value="PROTEIN STICHEL-LIKE 2"/>
    <property type="match status" value="1"/>
</dbReference>
<feature type="domain" description="AAA+ ATPase" evidence="13">
    <location>
        <begin position="49"/>
        <end position="191"/>
    </location>
</feature>
<keyword evidence="9" id="KW-0067">ATP-binding</keyword>
<dbReference type="SMART" id="SM00382">
    <property type="entry name" value="AAA"/>
    <property type="match status" value="1"/>
</dbReference>
<dbReference type="GO" id="GO:0003677">
    <property type="term" value="F:DNA binding"/>
    <property type="evidence" value="ECO:0007669"/>
    <property type="project" value="InterPro"/>
</dbReference>
<dbReference type="InterPro" id="IPR045085">
    <property type="entry name" value="HLD_clamp_pol_III_gamma_tau"/>
</dbReference>
<dbReference type="InterPro" id="IPR003593">
    <property type="entry name" value="AAA+_ATPase"/>
</dbReference>
<keyword evidence="15" id="KW-1185">Reference proteome</keyword>
<evidence type="ECO:0000256" key="10">
    <source>
        <dbReference type="ARBA" id="ARBA00022932"/>
    </source>
</evidence>
<gene>
    <name evidence="14" type="ORF">FC19_GL001383</name>
</gene>
<dbReference type="CDD" id="cd00009">
    <property type="entry name" value="AAA"/>
    <property type="match status" value="1"/>
</dbReference>
<name>A0A0R2CWE1_9LACO</name>
<keyword evidence="4" id="KW-0548">Nucleotidyltransferase</keyword>
<keyword evidence="6" id="KW-0479">Metal-binding</keyword>
<evidence type="ECO:0000256" key="6">
    <source>
        <dbReference type="ARBA" id="ARBA00022723"/>
    </source>
</evidence>
<keyword evidence="12" id="KW-0175">Coiled coil</keyword>
<dbReference type="SUPFAM" id="SSF52540">
    <property type="entry name" value="P-loop containing nucleoside triphosphate hydrolases"/>
    <property type="match status" value="1"/>
</dbReference>
<dbReference type="GO" id="GO:0046872">
    <property type="term" value="F:metal ion binding"/>
    <property type="evidence" value="ECO:0007669"/>
    <property type="project" value="UniProtKB-KW"/>
</dbReference>
<feature type="coiled-coil region" evidence="12">
    <location>
        <begin position="378"/>
        <end position="412"/>
    </location>
</feature>
<evidence type="ECO:0000256" key="12">
    <source>
        <dbReference type="SAM" id="Coils"/>
    </source>
</evidence>
<evidence type="ECO:0000313" key="15">
    <source>
        <dbReference type="Proteomes" id="UP000051015"/>
    </source>
</evidence>
<dbReference type="SUPFAM" id="SSF48019">
    <property type="entry name" value="post-AAA+ oligomerization domain-like"/>
    <property type="match status" value="1"/>
</dbReference>
<dbReference type="InterPro" id="IPR050238">
    <property type="entry name" value="DNA_Rep/Repair_Clamp_Loader"/>
</dbReference>
<evidence type="ECO:0000256" key="4">
    <source>
        <dbReference type="ARBA" id="ARBA00022695"/>
    </source>
</evidence>
<dbReference type="GO" id="GO:0009360">
    <property type="term" value="C:DNA polymerase III complex"/>
    <property type="evidence" value="ECO:0007669"/>
    <property type="project" value="InterPro"/>
</dbReference>
<dbReference type="Gene3D" id="3.40.50.300">
    <property type="entry name" value="P-loop containing nucleotide triphosphate hydrolases"/>
    <property type="match status" value="1"/>
</dbReference>
<dbReference type="AlphaFoldDB" id="A0A0R2CWE1"/>
<dbReference type="Pfam" id="PF12169">
    <property type="entry name" value="DNA_pol3_gamma3"/>
    <property type="match status" value="1"/>
</dbReference>
<dbReference type="InterPro" id="IPR027417">
    <property type="entry name" value="P-loop_NTPase"/>
</dbReference>
<evidence type="ECO:0000256" key="5">
    <source>
        <dbReference type="ARBA" id="ARBA00022705"/>
    </source>
</evidence>